<protein>
    <submittedName>
        <fullName evidence="1">Uncharacterized protein</fullName>
    </submittedName>
</protein>
<organism evidence="1">
    <name type="scientific">marine sediment metagenome</name>
    <dbReference type="NCBI Taxonomy" id="412755"/>
    <lineage>
        <taxon>unclassified sequences</taxon>
        <taxon>metagenomes</taxon>
        <taxon>ecological metagenomes</taxon>
    </lineage>
</organism>
<sequence>MKKPKSGIAFHCHHDVLAEYVYDYEERVEFIKDSKPETERKLRLKLFKLIPQDRLPQKAWDAYGKAWDACGKAWDAYDKARGAYDKARDACGKTNHKALEKLHKELCPDCPWDGHTIFN</sequence>
<name>A0A0F9QH06_9ZZZZ</name>
<dbReference type="EMBL" id="LAZR01004029">
    <property type="protein sequence ID" value="KKN12481.1"/>
    <property type="molecule type" value="Genomic_DNA"/>
</dbReference>
<gene>
    <name evidence="1" type="ORF">LCGC14_1016050</name>
</gene>
<evidence type="ECO:0000313" key="1">
    <source>
        <dbReference type="EMBL" id="KKN12481.1"/>
    </source>
</evidence>
<proteinExistence type="predicted"/>
<reference evidence="1" key="1">
    <citation type="journal article" date="2015" name="Nature">
        <title>Complex archaea that bridge the gap between prokaryotes and eukaryotes.</title>
        <authorList>
            <person name="Spang A."/>
            <person name="Saw J.H."/>
            <person name="Jorgensen S.L."/>
            <person name="Zaremba-Niedzwiedzka K."/>
            <person name="Martijn J."/>
            <person name="Lind A.E."/>
            <person name="van Eijk R."/>
            <person name="Schleper C."/>
            <person name="Guy L."/>
            <person name="Ettema T.J."/>
        </authorList>
    </citation>
    <scope>NUCLEOTIDE SEQUENCE</scope>
</reference>
<comment type="caution">
    <text evidence="1">The sequence shown here is derived from an EMBL/GenBank/DDBJ whole genome shotgun (WGS) entry which is preliminary data.</text>
</comment>
<dbReference type="AlphaFoldDB" id="A0A0F9QH06"/>
<accession>A0A0F9QH06</accession>